<name>A0A0J8BCS7_BETVV</name>
<dbReference type="OMA" id="MNCESSD"/>
<feature type="compositionally biased region" description="Low complexity" evidence="7">
    <location>
        <begin position="410"/>
        <end position="419"/>
    </location>
</feature>
<feature type="compositionally biased region" description="Low complexity" evidence="7">
    <location>
        <begin position="1093"/>
        <end position="1102"/>
    </location>
</feature>
<protein>
    <recommendedName>
        <fullName evidence="6">Protein transport protein sec16</fullName>
    </recommendedName>
</protein>
<dbReference type="Proteomes" id="UP000035740">
    <property type="component" value="Unassembled WGS sequence"/>
</dbReference>
<evidence type="ECO:0000256" key="3">
    <source>
        <dbReference type="ARBA" id="ARBA00022448"/>
    </source>
</evidence>
<feature type="region of interest" description="Disordered" evidence="7">
    <location>
        <begin position="406"/>
        <end position="440"/>
    </location>
</feature>
<dbReference type="Pfam" id="PF12932">
    <property type="entry name" value="Sec16"/>
    <property type="match status" value="1"/>
</dbReference>
<dbReference type="Gramene" id="KMS97878">
    <property type="protein sequence ID" value="KMS97878"/>
    <property type="gene ID" value="BVRB_5g123080"/>
</dbReference>
<dbReference type="InterPro" id="IPR024298">
    <property type="entry name" value="Sec16_Sec23-bd"/>
</dbReference>
<feature type="domain" description="Sec16 Sec23-binding" evidence="8">
    <location>
        <begin position="704"/>
        <end position="976"/>
    </location>
</feature>
<dbReference type="GO" id="GO:0012507">
    <property type="term" value="C:ER to Golgi transport vesicle membrane"/>
    <property type="evidence" value="ECO:0007669"/>
    <property type="project" value="TreeGrafter"/>
</dbReference>
<evidence type="ECO:0000256" key="2">
    <source>
        <dbReference type="ARBA" id="ARBA00005927"/>
    </source>
</evidence>
<reference evidence="10 11" key="1">
    <citation type="journal article" date="2014" name="Nature">
        <title>The genome of the recently domesticated crop plant sugar beet (Beta vulgaris).</title>
        <authorList>
            <person name="Dohm J.C."/>
            <person name="Minoche A.E."/>
            <person name="Holtgrawe D."/>
            <person name="Capella-Gutierrez S."/>
            <person name="Zakrzewski F."/>
            <person name="Tafer H."/>
            <person name="Rupp O."/>
            <person name="Sorensen T.R."/>
            <person name="Stracke R."/>
            <person name="Reinhardt R."/>
            <person name="Goesmann A."/>
            <person name="Kraft T."/>
            <person name="Schulz B."/>
            <person name="Stadler P.F."/>
            <person name="Schmidt T."/>
            <person name="Gabaldon T."/>
            <person name="Lehrach H."/>
            <person name="Weisshaar B."/>
            <person name="Himmelbauer H."/>
        </authorList>
    </citation>
    <scope>NUCLEOTIDE SEQUENCE [LARGE SCALE GENOMIC DNA]</scope>
    <source>
        <tissue evidence="10">Taproot</tissue>
    </source>
</reference>
<feature type="compositionally biased region" description="Polar residues" evidence="7">
    <location>
        <begin position="430"/>
        <end position="440"/>
    </location>
</feature>
<keyword evidence="11" id="KW-1185">Reference proteome</keyword>
<keyword evidence="6" id="KW-0653">Protein transport</keyword>
<evidence type="ECO:0000256" key="5">
    <source>
        <dbReference type="ARBA" id="ARBA00022892"/>
    </source>
</evidence>
<dbReference type="Gene3D" id="1.25.40.1030">
    <property type="match status" value="1"/>
</dbReference>
<feature type="compositionally biased region" description="Basic and acidic residues" evidence="7">
    <location>
        <begin position="73"/>
        <end position="84"/>
    </location>
</feature>
<feature type="domain" description="Sec16 central conserved" evidence="9">
    <location>
        <begin position="525"/>
        <end position="647"/>
    </location>
</feature>
<evidence type="ECO:0000259" key="8">
    <source>
        <dbReference type="Pfam" id="PF12931"/>
    </source>
</evidence>
<proteinExistence type="inferred from homology"/>
<evidence type="ECO:0000256" key="4">
    <source>
        <dbReference type="ARBA" id="ARBA00022824"/>
    </source>
</evidence>
<dbReference type="GO" id="GO:0007030">
    <property type="term" value="P:Golgi organization"/>
    <property type="evidence" value="ECO:0007669"/>
    <property type="project" value="TreeGrafter"/>
</dbReference>
<feature type="region of interest" description="Disordered" evidence="7">
    <location>
        <begin position="1327"/>
        <end position="1403"/>
    </location>
</feature>
<dbReference type="GO" id="GO:0000139">
    <property type="term" value="C:Golgi membrane"/>
    <property type="evidence" value="ECO:0007669"/>
    <property type="project" value="UniProtKB-SubCell"/>
</dbReference>
<feature type="region of interest" description="Disordered" evidence="7">
    <location>
        <begin position="64"/>
        <end position="84"/>
    </location>
</feature>
<feature type="compositionally biased region" description="Polar residues" evidence="7">
    <location>
        <begin position="1330"/>
        <end position="1361"/>
    </location>
</feature>
<comment type="subcellular location">
    <subcellularLocation>
        <location evidence="1">Endoplasmic reticulum</location>
    </subcellularLocation>
    <subcellularLocation>
        <location evidence="6">Golgi apparatus membrane</location>
    </subcellularLocation>
</comment>
<dbReference type="Pfam" id="PF12931">
    <property type="entry name" value="TPR_Sec16"/>
    <property type="match status" value="1"/>
</dbReference>
<dbReference type="eggNOG" id="KOG1913">
    <property type="taxonomic scope" value="Eukaryota"/>
</dbReference>
<accession>A0A0J8BCS7</accession>
<dbReference type="GO" id="GO:0070971">
    <property type="term" value="C:endoplasmic reticulum exit site"/>
    <property type="evidence" value="ECO:0007669"/>
    <property type="project" value="TreeGrafter"/>
</dbReference>
<dbReference type="OrthoDB" id="8918678at2759"/>
<dbReference type="GO" id="GO:0070973">
    <property type="term" value="P:protein localization to endoplasmic reticulum exit site"/>
    <property type="evidence" value="ECO:0007669"/>
    <property type="project" value="TreeGrafter"/>
</dbReference>
<evidence type="ECO:0000256" key="7">
    <source>
        <dbReference type="SAM" id="MobiDB-lite"/>
    </source>
</evidence>
<comment type="similarity">
    <text evidence="2 6">Belongs to the SEC16 family.</text>
</comment>
<feature type="region of interest" description="Disordered" evidence="7">
    <location>
        <begin position="1163"/>
        <end position="1186"/>
    </location>
</feature>
<keyword evidence="6" id="KW-0333">Golgi apparatus</keyword>
<evidence type="ECO:0000256" key="6">
    <source>
        <dbReference type="RuleBase" id="RU364101"/>
    </source>
</evidence>
<keyword evidence="4 6" id="KW-0256">Endoplasmic reticulum</keyword>
<evidence type="ECO:0000313" key="10">
    <source>
        <dbReference type="EMBL" id="KMS97878.1"/>
    </source>
</evidence>
<feature type="region of interest" description="Disordered" evidence="7">
    <location>
        <begin position="1074"/>
        <end position="1116"/>
    </location>
</feature>
<dbReference type="InterPro" id="IPR024340">
    <property type="entry name" value="Sec16_CCD"/>
</dbReference>
<evidence type="ECO:0000256" key="1">
    <source>
        <dbReference type="ARBA" id="ARBA00004240"/>
    </source>
</evidence>
<keyword evidence="3 6" id="KW-0813">Transport</keyword>
<gene>
    <name evidence="10" type="ORF">BVRB_5g123080</name>
</gene>
<dbReference type="GO" id="GO:0015031">
    <property type="term" value="P:protein transport"/>
    <property type="evidence" value="ECO:0007669"/>
    <property type="project" value="UniProtKB-KW"/>
</dbReference>
<dbReference type="CDD" id="cd09233">
    <property type="entry name" value="ACE1-Sec16-like"/>
    <property type="match status" value="1"/>
</dbReference>
<feature type="region of interest" description="Disordered" evidence="7">
    <location>
        <begin position="1280"/>
        <end position="1309"/>
    </location>
</feature>
<dbReference type="PANTHER" id="PTHR13402:SF6">
    <property type="entry name" value="SECRETORY 16, ISOFORM I"/>
    <property type="match status" value="1"/>
</dbReference>
<evidence type="ECO:0000313" key="11">
    <source>
        <dbReference type="Proteomes" id="UP000035740"/>
    </source>
</evidence>
<organism evidence="10 11">
    <name type="scientific">Beta vulgaris subsp. vulgaris</name>
    <name type="common">Beet</name>
    <dbReference type="NCBI Taxonomy" id="3555"/>
    <lineage>
        <taxon>Eukaryota</taxon>
        <taxon>Viridiplantae</taxon>
        <taxon>Streptophyta</taxon>
        <taxon>Embryophyta</taxon>
        <taxon>Tracheophyta</taxon>
        <taxon>Spermatophyta</taxon>
        <taxon>Magnoliopsida</taxon>
        <taxon>eudicotyledons</taxon>
        <taxon>Gunneridae</taxon>
        <taxon>Pentapetalae</taxon>
        <taxon>Caryophyllales</taxon>
        <taxon>Chenopodiaceae</taxon>
        <taxon>Betoideae</taxon>
        <taxon>Beta</taxon>
    </lineage>
</organism>
<dbReference type="GO" id="GO:0016192">
    <property type="term" value="P:vesicle-mediated transport"/>
    <property type="evidence" value="ECO:0007669"/>
    <property type="project" value="UniProtKB-KW"/>
</dbReference>
<keyword evidence="5 6" id="KW-0931">ER-Golgi transport</keyword>
<dbReference type="EMBL" id="KQ090289">
    <property type="protein sequence ID" value="KMS97878.1"/>
    <property type="molecule type" value="Genomic_DNA"/>
</dbReference>
<keyword evidence="6" id="KW-0472">Membrane</keyword>
<sequence>MASNPPFELEDQTDEDFFDKLVSDDDDDDVSSRTTQFIKTHDILDGNESDEAKAFANLSLGEISSQNIGSQTKGERASDESVESDEVKLFADLSLGDLSSEGIGSKTTGVQGSDDNMGTQSVEAREEEQVVVAEADHTSVSSVFPSLDNGPVSEDAITAFEVKSDLSEENNLPTSGVKEVQWSAYTDPALQGSGGEVESYDDFFASLGEGEIGNFQTEAEAAPGYGTRENKTLESSYIHAEYQGTTGTYAEQLPNGENTYSVEYWESLYPGWKYDPNTAQWYQLHGSDGTKNGQESFGFTGGNVQSTFDADGHSPSASSDVQSYQVSYEQQTAQYAVGDISQYSTTENMSGLNSVLQQDGKYQYPVHMIFDPQYPGWYYDTILQQWCSLEAYHALVQSTDQTRNQNGFFSSSANSHNSSQGTNHIDGPQGPSSERGLNNFSATSSAEYGQQGGTAQFGMVGTSAENDFQLFSHVEQVPLNGPAQYATDFYNSQHAATVGQPFSSNGHYGSYTPSEGRSSAGRPPHALVTFGFGGKLVVMKDNCAGGFSTIGSKNGDGCFLSVLNMMEVVSLNNGPSSTEIGAHSYFNYLCHQSFPGPLVGGNVGSKELNKWIDERIANSESLEMNYGKGQGLKLLLSLLKIACQHYGKLRSFGGDTGLKENDLPESAVAKLFASAKRNDDQFSESKCLLTLPSEAYMQTTASEVQKLLIAGRKMEALHRAQEGQFWGFALILARELGEQFYADTVKQMAVSQLVVGSPLRTLCLLIARKPEEVFSNSILPPGNIYGAVNTPQLVQNEGCSMLDNWEENLAVISANRTENDHLVIIHLGDCLLKEKNDVTAAHICYLVAEAGFELYSDSARLCLIGADHWNSPRTYANPEAIQRTELFEYAKFLGNSQYVLLQLQAYKLIYAHMLAEVGKVSDSLKYCQAVNKSLKIGRSSEVDTLKQLLSSLEERIRTHQQSGYAANLAPAKIVGKLLNFFDSTAHRVVGGLPPPGPSSLTTPSSFQGNENQFQTLAPKVIDNQSIMGVSSMTPSASMNIMSSQSTMGMSSLTPSASMEPISQWAVDESKMTLQNRSISEPDIGRTPRPDPVSSANESTSSSTVGKQSGSTRTSRFGRLNFGAQILQKTVGLVLGPRQGRQAKLGDANKFYYDEKLKRWVEEGVEPTPEESAPPPPPVTGAFQNGNSDYNLKNALNDGLNAVNGSPGSITSTPESSPVPPSLPSSNQFSARNRMGVRSRYVDTFNKGGGASTNLFQAPSIPSAKPVSMTGAKFFIPTAAPTNEQTSGAEAGNRNEVSESGEKPFMSMNDPFQNLAPSPVGTIQRFPSVGNIPSKSTTEGGKSSLAPQSRRTASWSAMQTDPYTLPPTTEIKASPLSFMPSNQLTGDLHMNRDNSGDDLQEVEL</sequence>
<dbReference type="PANTHER" id="PTHR13402">
    <property type="entry name" value="RGPR-RELATED"/>
    <property type="match status" value="1"/>
</dbReference>
<feature type="compositionally biased region" description="Polar residues" evidence="7">
    <location>
        <begin position="1103"/>
        <end position="1114"/>
    </location>
</feature>
<evidence type="ECO:0000259" key="9">
    <source>
        <dbReference type="Pfam" id="PF12932"/>
    </source>
</evidence>
<feature type="region of interest" description="Disordered" evidence="7">
    <location>
        <begin position="1198"/>
        <end position="1231"/>
    </location>
</feature>